<dbReference type="InterPro" id="IPR046348">
    <property type="entry name" value="SIS_dom_sf"/>
</dbReference>
<dbReference type="Gene3D" id="1.10.10.10">
    <property type="entry name" value="Winged helix-like DNA-binding domain superfamily/Winged helix DNA-binding domain"/>
    <property type="match status" value="1"/>
</dbReference>
<dbReference type="CDD" id="cd05013">
    <property type="entry name" value="SIS_RpiR"/>
    <property type="match status" value="1"/>
</dbReference>
<dbReference type="SUPFAM" id="SSF53697">
    <property type="entry name" value="SIS domain"/>
    <property type="match status" value="1"/>
</dbReference>
<dbReference type="Pfam" id="PF01418">
    <property type="entry name" value="HTH_6"/>
    <property type="match status" value="1"/>
</dbReference>
<organism evidence="4 5">
    <name type="scientific">Faecalibacillus intestinalis</name>
    <dbReference type="NCBI Taxonomy" id="1982626"/>
    <lineage>
        <taxon>Bacteria</taxon>
        <taxon>Bacillati</taxon>
        <taxon>Bacillota</taxon>
        <taxon>Erysipelotrichia</taxon>
        <taxon>Erysipelotrichales</taxon>
        <taxon>Coprobacillaceae</taxon>
        <taxon>Faecalibacillus</taxon>
    </lineage>
</organism>
<dbReference type="SUPFAM" id="SSF46689">
    <property type="entry name" value="Homeodomain-like"/>
    <property type="match status" value="1"/>
</dbReference>
<dbReference type="InterPro" id="IPR047640">
    <property type="entry name" value="RpiR-like"/>
</dbReference>
<dbReference type="InterPro" id="IPR036388">
    <property type="entry name" value="WH-like_DNA-bd_sf"/>
</dbReference>
<evidence type="ECO:0000313" key="2">
    <source>
        <dbReference type="EMBL" id="BCL56579.1"/>
    </source>
</evidence>
<keyword evidence="5" id="KW-1185">Reference proteome</keyword>
<dbReference type="GO" id="GO:0003700">
    <property type="term" value="F:DNA-binding transcription factor activity"/>
    <property type="evidence" value="ECO:0007669"/>
    <property type="project" value="InterPro"/>
</dbReference>
<dbReference type="PROSITE" id="PS51071">
    <property type="entry name" value="HTH_RPIR"/>
    <property type="match status" value="1"/>
</dbReference>
<gene>
    <name evidence="4" type="ORF">C7U54_12280</name>
    <name evidence="2" type="ORF">Fi14EGH31_02910</name>
    <name evidence="3" type="ORF">NE542_07120</name>
</gene>
<dbReference type="EMBL" id="AP024085">
    <property type="protein sequence ID" value="BCL56579.1"/>
    <property type="molecule type" value="Genomic_DNA"/>
</dbReference>
<evidence type="ECO:0000313" key="3">
    <source>
        <dbReference type="EMBL" id="MCQ5061603.1"/>
    </source>
</evidence>
<evidence type="ECO:0000313" key="4">
    <source>
        <dbReference type="EMBL" id="PST37202.1"/>
    </source>
</evidence>
<reference evidence="2" key="2">
    <citation type="journal article" date="2020" name="Microbiol. Resour. Announc.">
        <title>Complete Genome Sequence of Faecalibacillus intestinalis JCM 34082, Isolated from Feces from a Healthy Japanese Female.</title>
        <authorList>
            <person name="Sakamoto M."/>
            <person name="Ikeyama N."/>
            <person name="Toyoda A."/>
            <person name="Murakami T."/>
            <person name="Mori H."/>
            <person name="Ohkuma M."/>
        </authorList>
    </citation>
    <scope>NUCLEOTIDE SEQUENCE</scope>
    <source>
        <strain evidence="2">14EGH31</strain>
    </source>
</reference>
<dbReference type="EMBL" id="PYLQ01000023">
    <property type="protein sequence ID" value="PST37202.1"/>
    <property type="molecule type" value="Genomic_DNA"/>
</dbReference>
<sequence>MKNLFYRLLIYLDSANETDTNYNIAWYMAHHISEVAHMGISKLASECFVSPATISRFCRTLGYENYAHLKQECAWFSSTSRKFNNLINVPLDMMKDHPEESTAYYSQQICTSLNQLSSYLDWNVIDEVLKLIHDSDNVAFFGTQFSHSVALHFQTDLLMLEKFTMAYMEQTSQLQCAKELDENSVAIILTVSGHIFNGSQKMISYIKKSNAKVVVITNDKSFDFGFEPNYIIEIGDSKYKKTGKHNLLTTMELMSLRYYSIYYPDVKDNIIE</sequence>
<dbReference type="GO" id="GO:0097367">
    <property type="term" value="F:carbohydrate derivative binding"/>
    <property type="evidence" value="ECO:0007669"/>
    <property type="project" value="InterPro"/>
</dbReference>
<evidence type="ECO:0000259" key="1">
    <source>
        <dbReference type="PROSITE" id="PS51071"/>
    </source>
</evidence>
<dbReference type="KEGG" id="fit:Fi14EGH31_02910"/>
<dbReference type="PANTHER" id="PTHR30514:SF1">
    <property type="entry name" value="HTH-TYPE TRANSCRIPTIONAL REGULATOR HEXR-RELATED"/>
    <property type="match status" value="1"/>
</dbReference>
<dbReference type="InterPro" id="IPR000281">
    <property type="entry name" value="HTH_RpiR"/>
</dbReference>
<dbReference type="Proteomes" id="UP000593842">
    <property type="component" value="Chromosome"/>
</dbReference>
<protein>
    <submittedName>
        <fullName evidence="4">MurR/RpiR family transcriptional regulator</fullName>
    </submittedName>
</protein>
<dbReference type="PANTHER" id="PTHR30514">
    <property type="entry name" value="GLUCOKINASE"/>
    <property type="match status" value="1"/>
</dbReference>
<accession>A0A2T3FPK4</accession>
<reference evidence="3" key="4">
    <citation type="submission" date="2022-06" db="EMBL/GenBank/DDBJ databases">
        <title>Isolation of gut microbiota from human fecal samples.</title>
        <authorList>
            <person name="Pamer E.G."/>
            <person name="Barat B."/>
            <person name="Waligurski E."/>
            <person name="Medina S."/>
            <person name="Paddock L."/>
            <person name="Mostad J."/>
        </authorList>
    </citation>
    <scope>NUCLEOTIDE SEQUENCE</scope>
    <source>
        <strain evidence="3">DFI.6.24</strain>
    </source>
</reference>
<dbReference type="AlphaFoldDB" id="A0A2T3FPK4"/>
<evidence type="ECO:0000313" key="6">
    <source>
        <dbReference type="Proteomes" id="UP000593842"/>
    </source>
</evidence>
<dbReference type="InterPro" id="IPR035472">
    <property type="entry name" value="RpiR-like_SIS"/>
</dbReference>
<evidence type="ECO:0000313" key="5">
    <source>
        <dbReference type="Proteomes" id="UP000240974"/>
    </source>
</evidence>
<dbReference type="Proteomes" id="UP001204814">
    <property type="component" value="Unassembled WGS sequence"/>
</dbReference>
<dbReference type="GO" id="GO:1901135">
    <property type="term" value="P:carbohydrate derivative metabolic process"/>
    <property type="evidence" value="ECO:0007669"/>
    <property type="project" value="InterPro"/>
</dbReference>
<reference evidence="4 5" key="1">
    <citation type="journal article" date="2019" name="Int. J. Syst. Evol. Microbiol.">
        <title>Faecalibacillus intestinalis gen. nov., sp. nov. and Faecalibacillus faecis sp. nov., isolated from human faeces.</title>
        <authorList>
            <person name="Seo B."/>
            <person name="Jeon K."/>
            <person name="Baek I."/>
            <person name="Lee Y.M."/>
            <person name="Baek K."/>
            <person name="Ko G."/>
        </authorList>
    </citation>
    <scope>NUCLEOTIDE SEQUENCE [LARGE SCALE GENOMIC DNA]</scope>
    <source>
        <strain evidence="4 5">SNUG30099</strain>
    </source>
</reference>
<dbReference type="EMBL" id="JANGBO010000005">
    <property type="protein sequence ID" value="MCQ5061603.1"/>
    <property type="molecule type" value="Genomic_DNA"/>
</dbReference>
<feature type="domain" description="HTH rpiR-type" evidence="1">
    <location>
        <begin position="4"/>
        <end position="80"/>
    </location>
</feature>
<dbReference type="Proteomes" id="UP000240974">
    <property type="component" value="Unassembled WGS sequence"/>
</dbReference>
<dbReference type="InterPro" id="IPR009057">
    <property type="entry name" value="Homeodomain-like_sf"/>
</dbReference>
<reference evidence="6" key="3">
    <citation type="submission" date="2020-09" db="EMBL/GenBank/DDBJ databases">
        <title>Complete genome sequencing of Faecalibacillus intestinalis strain 14EGH31.</title>
        <authorList>
            <person name="Sakamoto M."/>
            <person name="Murakami T."/>
            <person name="Mori H."/>
        </authorList>
    </citation>
    <scope>NUCLEOTIDE SEQUENCE [LARGE SCALE GENOMIC DNA]</scope>
    <source>
        <strain evidence="6">14EGH31</strain>
    </source>
</reference>
<dbReference type="GO" id="GO:0003677">
    <property type="term" value="F:DNA binding"/>
    <property type="evidence" value="ECO:0007669"/>
    <property type="project" value="InterPro"/>
</dbReference>
<dbReference type="GeneID" id="70578706"/>
<dbReference type="RefSeq" id="WP_022002308.1">
    <property type="nucleotide sequence ID" value="NZ_AP024085.1"/>
</dbReference>
<dbReference type="Gene3D" id="3.40.50.10490">
    <property type="entry name" value="Glucose-6-phosphate isomerase like protein, domain 1"/>
    <property type="match status" value="1"/>
</dbReference>
<name>A0A2T3FPK4_9FIRM</name>
<proteinExistence type="predicted"/>